<dbReference type="PANTHER" id="PTHR20908">
    <property type="entry name" value="LD15586P"/>
    <property type="match status" value="1"/>
</dbReference>
<proteinExistence type="predicted"/>
<name>A0AAW1IF83_POPJA</name>
<evidence type="ECO:0000313" key="1">
    <source>
        <dbReference type="EMBL" id="KAK9688082.1"/>
    </source>
</evidence>
<dbReference type="AlphaFoldDB" id="A0AAW1IF83"/>
<gene>
    <name evidence="1" type="ORF">QE152_g35796</name>
</gene>
<protein>
    <submittedName>
        <fullName evidence="1">Uncharacterized protein</fullName>
    </submittedName>
</protein>
<keyword evidence="2" id="KW-1185">Reference proteome</keyword>
<comment type="caution">
    <text evidence="1">The sequence shown here is derived from an EMBL/GenBank/DDBJ whole genome shotgun (WGS) entry which is preliminary data.</text>
</comment>
<dbReference type="EMBL" id="JASPKY010000608">
    <property type="protein sequence ID" value="KAK9688082.1"/>
    <property type="molecule type" value="Genomic_DNA"/>
</dbReference>
<dbReference type="InterPro" id="IPR008547">
    <property type="entry name" value="DUF829_TMEM53"/>
</dbReference>
<organism evidence="1 2">
    <name type="scientific">Popillia japonica</name>
    <name type="common">Japanese beetle</name>
    <dbReference type="NCBI Taxonomy" id="7064"/>
    <lineage>
        <taxon>Eukaryota</taxon>
        <taxon>Metazoa</taxon>
        <taxon>Ecdysozoa</taxon>
        <taxon>Arthropoda</taxon>
        <taxon>Hexapoda</taxon>
        <taxon>Insecta</taxon>
        <taxon>Pterygota</taxon>
        <taxon>Neoptera</taxon>
        <taxon>Endopterygota</taxon>
        <taxon>Coleoptera</taxon>
        <taxon>Polyphaga</taxon>
        <taxon>Scarabaeiformia</taxon>
        <taxon>Scarabaeidae</taxon>
        <taxon>Rutelinae</taxon>
        <taxon>Popillia</taxon>
    </lineage>
</organism>
<dbReference type="PANTHER" id="PTHR20908:SF1">
    <property type="entry name" value="LD15586P"/>
    <property type="match status" value="1"/>
</dbReference>
<reference evidence="1 2" key="1">
    <citation type="journal article" date="2024" name="BMC Genomics">
        <title>De novo assembly and annotation of Popillia japonica's genome with initial clues to its potential as an invasive pest.</title>
        <authorList>
            <person name="Cucini C."/>
            <person name="Boschi S."/>
            <person name="Funari R."/>
            <person name="Cardaioli E."/>
            <person name="Iannotti N."/>
            <person name="Marturano G."/>
            <person name="Paoli F."/>
            <person name="Bruttini M."/>
            <person name="Carapelli A."/>
            <person name="Frati F."/>
            <person name="Nardi F."/>
        </authorList>
    </citation>
    <scope>NUCLEOTIDE SEQUENCE [LARGE SCALE GENOMIC DNA]</scope>
    <source>
        <strain evidence="1">DMR45628</strain>
    </source>
</reference>
<dbReference type="Pfam" id="PF05705">
    <property type="entry name" value="DUF829"/>
    <property type="match status" value="1"/>
</dbReference>
<evidence type="ECO:0000313" key="2">
    <source>
        <dbReference type="Proteomes" id="UP001458880"/>
    </source>
</evidence>
<dbReference type="Proteomes" id="UP001458880">
    <property type="component" value="Unassembled WGS sequence"/>
</dbReference>
<sequence length="172" mass="19594">MGKTQITPNLALISNETKTIVNNSLELSPAINKPLLIMPTWLMATEKPILKYANFYLRNGFDILNVQMDLWQLLWPVKGAQVLAGEILEFLESNKNYTKMVIHGFSIGCYLWGEVLVLIEANRSRYQFIIDNTIYGQIWDSPADITRIPTGVSYATFPNNKFLQNALKSYAM</sequence>
<dbReference type="GO" id="GO:0017171">
    <property type="term" value="F:serine hydrolase activity"/>
    <property type="evidence" value="ECO:0007669"/>
    <property type="project" value="TreeGrafter"/>
</dbReference>
<accession>A0AAW1IF83</accession>